<dbReference type="AlphaFoldDB" id="A0A6A0HDY6"/>
<evidence type="ECO:0000313" key="1">
    <source>
        <dbReference type="EMBL" id="KAA0203461.1"/>
    </source>
</evidence>
<dbReference type="OrthoDB" id="10055976at2759"/>
<organism evidence="1">
    <name type="scientific">Hyalella azteca</name>
    <name type="common">Amphipod</name>
    <dbReference type="NCBI Taxonomy" id="294128"/>
    <lineage>
        <taxon>Eukaryota</taxon>
        <taxon>Metazoa</taxon>
        <taxon>Ecdysozoa</taxon>
        <taxon>Arthropoda</taxon>
        <taxon>Crustacea</taxon>
        <taxon>Multicrustacea</taxon>
        <taxon>Malacostraca</taxon>
        <taxon>Eumalacostraca</taxon>
        <taxon>Peracarida</taxon>
        <taxon>Amphipoda</taxon>
        <taxon>Senticaudata</taxon>
        <taxon>Talitrida</taxon>
        <taxon>Talitroidea</taxon>
        <taxon>Hyalellidae</taxon>
        <taxon>Hyalella</taxon>
    </lineage>
</organism>
<protein>
    <recommendedName>
        <fullName evidence="2">Tumor necrosis factor alpha-induced protein 8-like protein</fullName>
    </recommendedName>
</protein>
<dbReference type="GO" id="GO:0042981">
    <property type="term" value="P:regulation of apoptotic process"/>
    <property type="evidence" value="ECO:0007669"/>
    <property type="project" value="InterPro"/>
</dbReference>
<dbReference type="Proteomes" id="UP000711488">
    <property type="component" value="Unassembled WGS sequence"/>
</dbReference>
<reference evidence="1" key="1">
    <citation type="submission" date="2014-08" db="EMBL/GenBank/DDBJ databases">
        <authorList>
            <person name="Murali S."/>
            <person name="Richards S."/>
            <person name="Bandaranaike D."/>
            <person name="Bellair M."/>
            <person name="Blankenburg K."/>
            <person name="Chao H."/>
            <person name="Dinh H."/>
            <person name="Doddapaneni H."/>
            <person name="Dugan-Rocha S."/>
            <person name="Elkadiri S."/>
            <person name="Gnanaolivu R."/>
            <person name="Hughes D."/>
            <person name="Lee S."/>
            <person name="Li M."/>
            <person name="Ming W."/>
            <person name="Munidasa M."/>
            <person name="Muniz J."/>
            <person name="Nguyen L."/>
            <person name="Osuji N."/>
            <person name="Pu L.-L."/>
            <person name="Puazo M."/>
            <person name="Skinner E."/>
            <person name="Qu C."/>
            <person name="Quiroz J."/>
            <person name="Raj R."/>
            <person name="Weissenberger G."/>
            <person name="Xin Y."/>
            <person name="Zou X."/>
            <person name="Han Y."/>
            <person name="Worley K."/>
            <person name="Muzny D."/>
            <person name="Gibbs R."/>
        </authorList>
    </citation>
    <scope>NUCLEOTIDE SEQUENCE</scope>
    <source>
        <strain evidence="1">HAZT.00-mixed</strain>
        <tissue evidence="1">Whole organism</tissue>
    </source>
</reference>
<dbReference type="EMBL" id="JQDR03001623">
    <property type="protein sequence ID" value="KAA0203461.1"/>
    <property type="molecule type" value="Genomic_DNA"/>
</dbReference>
<sequence length="208" mass="24025">MGDSFKARDISIRAQKKLLGKMSNKSVAKTFIDERSASVLDNTYNLAKAYNERIKRYLQTGDKKEAEKLVKNIIKVVVKIGILARNDQFTADDIKCANKVLHSRRVLHTLHLRTKFSTIVKTIISFYEVDFTYDKNFLVNNITDCRDLLKALVKDHLTDKSVGRIDHVLDFFSNGAFLEEMFRKDSQYRPQMKVIIEDLNKAMDEGEL</sequence>
<comment type="caution">
    <text evidence="1">The sequence shown here is derived from an EMBL/GenBank/DDBJ whole genome shotgun (WGS) entry which is preliminary data.</text>
</comment>
<accession>A0A6A0HDY6</accession>
<gene>
    <name evidence="1" type="ORF">HAZT_HAZT003829</name>
</gene>
<proteinExistence type="predicted"/>
<dbReference type="Pfam" id="PF05527">
    <property type="entry name" value="TNFAIP8"/>
    <property type="match status" value="1"/>
</dbReference>
<dbReference type="PANTHER" id="PTHR12757:SF1">
    <property type="entry name" value="PROTEIN SALIVARY GLANDS MARRED"/>
    <property type="match status" value="1"/>
</dbReference>
<dbReference type="GO" id="GO:0005737">
    <property type="term" value="C:cytoplasm"/>
    <property type="evidence" value="ECO:0007669"/>
    <property type="project" value="TreeGrafter"/>
</dbReference>
<evidence type="ECO:0008006" key="2">
    <source>
        <dbReference type="Google" id="ProtNLM"/>
    </source>
</evidence>
<reference evidence="1" key="2">
    <citation type="journal article" date="2018" name="Environ. Sci. Technol.">
        <title>The Toxicogenome of Hyalella azteca: A Model for Sediment Ecotoxicology and Evolutionary Toxicology.</title>
        <authorList>
            <person name="Poynton H.C."/>
            <person name="Hasenbein S."/>
            <person name="Benoit J.B."/>
            <person name="Sepulveda M.S."/>
            <person name="Poelchau M.F."/>
            <person name="Hughes D.S.T."/>
            <person name="Murali S.C."/>
            <person name="Chen S."/>
            <person name="Glastad K.M."/>
            <person name="Goodisman M.A.D."/>
            <person name="Werren J.H."/>
            <person name="Vineis J.H."/>
            <person name="Bowen J.L."/>
            <person name="Friedrich M."/>
            <person name="Jones J."/>
            <person name="Robertson H.M."/>
            <person name="Feyereisen R."/>
            <person name="Mechler-Hickson A."/>
            <person name="Mathers N."/>
            <person name="Lee C.E."/>
            <person name="Colbourne J.K."/>
            <person name="Biales A."/>
            <person name="Johnston J.S."/>
            <person name="Wellborn G.A."/>
            <person name="Rosendale A.J."/>
            <person name="Cridge A.G."/>
            <person name="Munoz-Torres M.C."/>
            <person name="Bain P.A."/>
            <person name="Manny A.R."/>
            <person name="Major K.M."/>
            <person name="Lambert F.N."/>
            <person name="Vulpe C.D."/>
            <person name="Tuck P."/>
            <person name="Blalock B.J."/>
            <person name="Lin Y.Y."/>
            <person name="Smith M.E."/>
            <person name="Ochoa-Acuna H."/>
            <person name="Chen M.M."/>
            <person name="Childers C.P."/>
            <person name="Qu J."/>
            <person name="Dugan S."/>
            <person name="Lee S.L."/>
            <person name="Chao H."/>
            <person name="Dinh H."/>
            <person name="Han Y."/>
            <person name="Doddapaneni H."/>
            <person name="Worley K.C."/>
            <person name="Muzny D.M."/>
            <person name="Gibbs R.A."/>
            <person name="Richards S."/>
        </authorList>
    </citation>
    <scope>NUCLEOTIDE SEQUENCE</scope>
    <source>
        <strain evidence="1">HAZT.00-mixed</strain>
        <tissue evidence="1">Whole organism</tissue>
    </source>
</reference>
<dbReference type="InterPro" id="IPR008477">
    <property type="entry name" value="TNFAIP8-like"/>
</dbReference>
<dbReference type="InterPro" id="IPR038355">
    <property type="entry name" value="TNFAIP8_sf"/>
</dbReference>
<dbReference type="PANTHER" id="PTHR12757">
    <property type="entry name" value="TUMOR NECROSIS FACTOR INDUCED PROTEIN"/>
    <property type="match status" value="1"/>
</dbReference>
<dbReference type="FunFam" id="1.20.1440.160:FF:000001">
    <property type="entry name" value="Tumor necrosis factor alpha-induced protein 8-like 1"/>
    <property type="match status" value="1"/>
</dbReference>
<dbReference type="Gene3D" id="1.20.1440.160">
    <property type="entry name" value="Tumor necrosis factor alpha-induced protein 8-like"/>
    <property type="match status" value="1"/>
</dbReference>
<name>A0A6A0HDY6_HYAAZ</name>
<reference evidence="1" key="3">
    <citation type="submission" date="2019-06" db="EMBL/GenBank/DDBJ databases">
        <authorList>
            <person name="Poynton C."/>
            <person name="Hasenbein S."/>
            <person name="Benoit J.B."/>
            <person name="Sepulveda M.S."/>
            <person name="Poelchau M.F."/>
            <person name="Murali S.C."/>
            <person name="Chen S."/>
            <person name="Glastad K.M."/>
            <person name="Werren J.H."/>
            <person name="Vineis J.H."/>
            <person name="Bowen J.L."/>
            <person name="Friedrich M."/>
            <person name="Jones J."/>
            <person name="Robertson H.M."/>
            <person name="Feyereisen R."/>
            <person name="Mechler-Hickson A."/>
            <person name="Mathers N."/>
            <person name="Lee C.E."/>
            <person name="Colbourne J.K."/>
            <person name="Biales A."/>
            <person name="Johnston J.S."/>
            <person name="Wellborn G.A."/>
            <person name="Rosendale A.J."/>
            <person name="Cridge A.G."/>
            <person name="Munoz-Torres M.C."/>
            <person name="Bain P.A."/>
            <person name="Manny A.R."/>
            <person name="Major K.M."/>
            <person name="Lambert F.N."/>
            <person name="Vulpe C.D."/>
            <person name="Tuck P."/>
            <person name="Blalock B.J."/>
            <person name="Lin Y.-Y."/>
            <person name="Smith M.E."/>
            <person name="Ochoa-Acuna H."/>
            <person name="Chen M.-J.M."/>
            <person name="Childers C.P."/>
            <person name="Qu J."/>
            <person name="Dugan S."/>
            <person name="Lee S.L."/>
            <person name="Chao H."/>
            <person name="Dinh H."/>
            <person name="Han Y."/>
            <person name="Doddapaneni H."/>
            <person name="Worley K.C."/>
            <person name="Muzny D.M."/>
            <person name="Gibbs R.A."/>
            <person name="Richards S."/>
        </authorList>
    </citation>
    <scope>NUCLEOTIDE SEQUENCE</scope>
    <source>
        <strain evidence="1">HAZT.00-mixed</strain>
        <tissue evidence="1">Whole organism</tissue>
    </source>
</reference>